<dbReference type="EMBL" id="BGPR01009349">
    <property type="protein sequence ID" value="GBN39452.1"/>
    <property type="molecule type" value="Genomic_DNA"/>
</dbReference>
<sequence length="93" mass="10943">MNLVDKYVGTWRDIIKCILKLLEDDDVDINELQTIVCDGKATKQDGKMVLSASKSLKIQHPLQRFRCLLPLNEVPFKPLFEYLDDDRRHFHEK</sequence>
<dbReference type="Proteomes" id="UP000499080">
    <property type="component" value="Unassembled WGS sequence"/>
</dbReference>
<comment type="caution">
    <text evidence="1">The sequence shown here is derived from an EMBL/GenBank/DDBJ whole genome shotgun (WGS) entry which is preliminary data.</text>
</comment>
<name>A0A4Y2NKK7_ARAVE</name>
<protein>
    <submittedName>
        <fullName evidence="1">Uncharacterized protein</fullName>
    </submittedName>
</protein>
<evidence type="ECO:0000313" key="2">
    <source>
        <dbReference type="Proteomes" id="UP000499080"/>
    </source>
</evidence>
<gene>
    <name evidence="1" type="ORF">AVEN_227956_1</name>
</gene>
<dbReference type="AlphaFoldDB" id="A0A4Y2NKK7"/>
<keyword evidence="2" id="KW-1185">Reference proteome</keyword>
<evidence type="ECO:0000313" key="1">
    <source>
        <dbReference type="EMBL" id="GBN39452.1"/>
    </source>
</evidence>
<proteinExistence type="predicted"/>
<accession>A0A4Y2NKK7</accession>
<reference evidence="1 2" key="1">
    <citation type="journal article" date="2019" name="Sci. Rep.">
        <title>Orb-weaving spider Araneus ventricosus genome elucidates the spidroin gene catalogue.</title>
        <authorList>
            <person name="Kono N."/>
            <person name="Nakamura H."/>
            <person name="Ohtoshi R."/>
            <person name="Moran D.A.P."/>
            <person name="Shinohara A."/>
            <person name="Yoshida Y."/>
            <person name="Fujiwara M."/>
            <person name="Mori M."/>
            <person name="Tomita M."/>
            <person name="Arakawa K."/>
        </authorList>
    </citation>
    <scope>NUCLEOTIDE SEQUENCE [LARGE SCALE GENOMIC DNA]</scope>
</reference>
<organism evidence="1 2">
    <name type="scientific">Araneus ventricosus</name>
    <name type="common">Orbweaver spider</name>
    <name type="synonym">Epeira ventricosa</name>
    <dbReference type="NCBI Taxonomy" id="182803"/>
    <lineage>
        <taxon>Eukaryota</taxon>
        <taxon>Metazoa</taxon>
        <taxon>Ecdysozoa</taxon>
        <taxon>Arthropoda</taxon>
        <taxon>Chelicerata</taxon>
        <taxon>Arachnida</taxon>
        <taxon>Araneae</taxon>
        <taxon>Araneomorphae</taxon>
        <taxon>Entelegynae</taxon>
        <taxon>Araneoidea</taxon>
        <taxon>Araneidae</taxon>
        <taxon>Araneus</taxon>
    </lineage>
</organism>